<keyword evidence="8" id="KW-1185">Reference proteome</keyword>
<dbReference type="PANTHER" id="PTHR43248">
    <property type="entry name" value="2-SUCCINYL-6-HYDROXY-2,4-CYCLOHEXADIENE-1-CARBOXYLATE SYNTHASE"/>
    <property type="match status" value="1"/>
</dbReference>
<evidence type="ECO:0000313" key="7">
    <source>
        <dbReference type="EMBL" id="MCP2332345.1"/>
    </source>
</evidence>
<name>A0ABT1JIK0_ACTCY</name>
<dbReference type="RefSeq" id="WP_245588672.1">
    <property type="nucleotide sequence ID" value="NZ_AUBJ02000001.1"/>
</dbReference>
<organism evidence="7 8">
    <name type="scientific">Actinoalloteichus caeruleus DSM 43889</name>
    <dbReference type="NCBI Taxonomy" id="1120930"/>
    <lineage>
        <taxon>Bacteria</taxon>
        <taxon>Bacillati</taxon>
        <taxon>Actinomycetota</taxon>
        <taxon>Actinomycetes</taxon>
        <taxon>Pseudonocardiales</taxon>
        <taxon>Pseudonocardiaceae</taxon>
        <taxon>Actinoalloteichus</taxon>
        <taxon>Actinoalloteichus cyanogriseus</taxon>
    </lineage>
</organism>
<feature type="domain" description="Peptidase S33 tripeptidyl aminopeptidase-like C-terminal" evidence="6">
    <location>
        <begin position="414"/>
        <end position="507"/>
    </location>
</feature>
<evidence type="ECO:0000256" key="1">
    <source>
        <dbReference type="ARBA" id="ARBA00010088"/>
    </source>
</evidence>
<dbReference type="Pfam" id="PF00561">
    <property type="entry name" value="Abhydrolase_1"/>
    <property type="match status" value="1"/>
</dbReference>
<dbReference type="InterPro" id="IPR051601">
    <property type="entry name" value="Serine_prot/Carboxylest_S33"/>
</dbReference>
<keyword evidence="2" id="KW-0732">Signal</keyword>
<dbReference type="EMBL" id="AUBJ02000001">
    <property type="protein sequence ID" value="MCP2332345.1"/>
    <property type="molecule type" value="Genomic_DNA"/>
</dbReference>
<accession>A0ABT1JIK0</accession>
<dbReference type="InterPro" id="IPR029058">
    <property type="entry name" value="AB_hydrolase_fold"/>
</dbReference>
<evidence type="ECO:0000313" key="8">
    <source>
        <dbReference type="Proteomes" id="UP000791080"/>
    </source>
</evidence>
<feature type="domain" description="AB hydrolase-1" evidence="5">
    <location>
        <begin position="105"/>
        <end position="328"/>
    </location>
</feature>
<keyword evidence="3 7" id="KW-0378">Hydrolase</keyword>
<dbReference type="Gene3D" id="3.40.50.1820">
    <property type="entry name" value="alpha/beta hydrolase"/>
    <property type="match status" value="1"/>
</dbReference>
<dbReference type="Proteomes" id="UP000791080">
    <property type="component" value="Unassembled WGS sequence"/>
</dbReference>
<dbReference type="SUPFAM" id="SSF53474">
    <property type="entry name" value="alpha/beta-Hydrolases"/>
    <property type="match status" value="1"/>
</dbReference>
<protein>
    <submittedName>
        <fullName evidence="7">Alpha/beta hydrolase fold</fullName>
    </submittedName>
</protein>
<comment type="caution">
    <text evidence="7">The sequence shown here is derived from an EMBL/GenBank/DDBJ whole genome shotgun (WGS) entry which is preliminary data.</text>
</comment>
<dbReference type="GO" id="GO:0016787">
    <property type="term" value="F:hydrolase activity"/>
    <property type="evidence" value="ECO:0007669"/>
    <property type="project" value="UniProtKB-KW"/>
</dbReference>
<dbReference type="PANTHER" id="PTHR43248:SF29">
    <property type="entry name" value="TRIPEPTIDYL AMINOPEPTIDASE"/>
    <property type="match status" value="1"/>
</dbReference>
<evidence type="ECO:0000256" key="2">
    <source>
        <dbReference type="ARBA" id="ARBA00022729"/>
    </source>
</evidence>
<comment type="similarity">
    <text evidence="1">Belongs to the peptidase S33 family.</text>
</comment>
<proteinExistence type="inferred from homology"/>
<dbReference type="Pfam" id="PF08386">
    <property type="entry name" value="Abhydrolase_4"/>
    <property type="match status" value="1"/>
</dbReference>
<gene>
    <name evidence="7" type="ORF">G443_002615</name>
</gene>
<reference evidence="7 8" key="1">
    <citation type="submission" date="2022-06" db="EMBL/GenBank/DDBJ databases">
        <title>Genomic Encyclopedia of Type Strains, Phase I: the one thousand microbial genomes (KMG-I) project.</title>
        <authorList>
            <person name="Kyrpides N."/>
        </authorList>
    </citation>
    <scope>NUCLEOTIDE SEQUENCE [LARGE SCALE GENOMIC DNA]</scope>
    <source>
        <strain evidence="7 8">DSM 43889</strain>
    </source>
</reference>
<feature type="region of interest" description="Disordered" evidence="4">
    <location>
        <begin position="1"/>
        <end position="21"/>
    </location>
</feature>
<evidence type="ECO:0000259" key="6">
    <source>
        <dbReference type="Pfam" id="PF08386"/>
    </source>
</evidence>
<sequence length="509" mass="54483">MTRHPHHERRDGAPSRGLRRHATPPALALAGLFTALLPAAAAADPTTGPEPEPVAWSSCATEHTPPDLECATLAVPLDWAAPDAGTIDLALNRLPAREEDERVGALLVNPGGPGGSGVQTVQYGGMGLGMPEFLPLREHFDLVGFDPRGVGESTPATCARSPHDHTVSHQPASLPEYVQLLRHNREVGLGCRAESGRLVDHMDTGSVARDVDAIRAALGEEQISWLGLSYGTEIGLLYAELYPERVRAMVLDGAVDHSLDPFTAARDEAVATEAALGRFADWCAGSSDCVLRHREVVEEVRRLLDTAEESGVWNSDAGRSATATEVTAGIYGYLNLRDMWPALAEAVAEALDPEGPDAASLVSATMFVSPGYPAYRIVGCHDFTAGTPTYAAMREQRRALRELAPVMWRYTEFSDFASGCAGWPVEPANPPREHQVSGTPTVLVATSAHDPATPAHWAEALAAQFEDARLLTFDGDGHTAALNSGCAREHEARYLIDLEPPPEGLVCRD</sequence>
<feature type="region of interest" description="Disordered" evidence="4">
    <location>
        <begin position="42"/>
        <end position="61"/>
    </location>
</feature>
<evidence type="ECO:0000256" key="3">
    <source>
        <dbReference type="ARBA" id="ARBA00022801"/>
    </source>
</evidence>
<dbReference type="InterPro" id="IPR013595">
    <property type="entry name" value="Pept_S33_TAP-like_C"/>
</dbReference>
<evidence type="ECO:0000259" key="5">
    <source>
        <dbReference type="Pfam" id="PF00561"/>
    </source>
</evidence>
<evidence type="ECO:0000256" key="4">
    <source>
        <dbReference type="SAM" id="MobiDB-lite"/>
    </source>
</evidence>
<dbReference type="InterPro" id="IPR000073">
    <property type="entry name" value="AB_hydrolase_1"/>
</dbReference>